<evidence type="ECO:0000313" key="2">
    <source>
        <dbReference type="EMBL" id="MET3753435.1"/>
    </source>
</evidence>
<comment type="caution">
    <text evidence="2">The sequence shown here is derived from an EMBL/GenBank/DDBJ whole genome shotgun (WGS) entry which is preliminary data.</text>
</comment>
<proteinExistence type="predicted"/>
<dbReference type="EMBL" id="JBEPMY010000001">
    <property type="protein sequence ID" value="MET3753435.1"/>
    <property type="molecule type" value="Genomic_DNA"/>
</dbReference>
<accession>A0ABV2MAG4</accession>
<evidence type="ECO:0000256" key="1">
    <source>
        <dbReference type="SAM" id="MobiDB-lite"/>
    </source>
</evidence>
<dbReference type="Proteomes" id="UP001549077">
    <property type="component" value="Unassembled WGS sequence"/>
</dbReference>
<sequence length="122" mass="12965">MRQATRQAIHRPSVPLRAFAALPLTPSFALTDIDRGRTNGVAPSFGPPLGRRGSKPRDLASLQYIIEPEDEAQLVEQVGKGEDGVETAAAEEDVGDVAGGVFQPRARMRSGPVIAVSRMSTA</sequence>
<feature type="region of interest" description="Disordered" evidence="1">
    <location>
        <begin position="35"/>
        <end position="56"/>
    </location>
</feature>
<name>A0ABV2MAG4_9HYPH</name>
<gene>
    <name evidence="2" type="ORF">ABID08_000774</name>
</gene>
<organism evidence="2 3">
    <name type="scientific">Rhizobium binae</name>
    <dbReference type="NCBI Taxonomy" id="1138190"/>
    <lineage>
        <taxon>Bacteria</taxon>
        <taxon>Pseudomonadati</taxon>
        <taxon>Pseudomonadota</taxon>
        <taxon>Alphaproteobacteria</taxon>
        <taxon>Hyphomicrobiales</taxon>
        <taxon>Rhizobiaceae</taxon>
        <taxon>Rhizobium/Agrobacterium group</taxon>
        <taxon>Rhizobium</taxon>
    </lineage>
</organism>
<reference evidence="2 3" key="1">
    <citation type="submission" date="2024-06" db="EMBL/GenBank/DDBJ databases">
        <title>Genomic Encyclopedia of Type Strains, Phase IV (KMG-IV): sequencing the most valuable type-strain genomes for metagenomic binning, comparative biology and taxonomic classification.</title>
        <authorList>
            <person name="Goeker M."/>
        </authorList>
    </citation>
    <scope>NUCLEOTIDE SEQUENCE [LARGE SCALE GENOMIC DNA]</scope>
    <source>
        <strain evidence="2 3">DSM 29288</strain>
    </source>
</reference>
<evidence type="ECO:0000313" key="3">
    <source>
        <dbReference type="Proteomes" id="UP001549077"/>
    </source>
</evidence>
<keyword evidence="3" id="KW-1185">Reference proteome</keyword>
<protein>
    <submittedName>
        <fullName evidence="2">Uncharacterized protein</fullName>
    </submittedName>
</protein>